<reference evidence="2" key="1">
    <citation type="journal article" date="2020" name="Microb. Genom.">
        <title>Genetic diversity of clinical and environmental Mucorales isolates obtained from an investigation of mucormycosis cases among solid organ transplant recipients.</title>
        <authorList>
            <person name="Nguyen M.H."/>
            <person name="Kaul D."/>
            <person name="Muto C."/>
            <person name="Cheng S.J."/>
            <person name="Richter R.A."/>
            <person name="Bruno V.M."/>
            <person name="Liu G."/>
            <person name="Beyhan S."/>
            <person name="Sundermann A.J."/>
            <person name="Mounaud S."/>
            <person name="Pasculle A.W."/>
            <person name="Nierman W.C."/>
            <person name="Driscoll E."/>
            <person name="Cumbie R."/>
            <person name="Clancy C.J."/>
            <person name="Dupont C.L."/>
        </authorList>
    </citation>
    <scope>NUCLEOTIDE SEQUENCE</scope>
    <source>
        <strain evidence="2">GL11</strain>
    </source>
</reference>
<dbReference type="EMBL" id="JAANQT010013444">
    <property type="protein sequence ID" value="KAG1273194.1"/>
    <property type="molecule type" value="Genomic_DNA"/>
</dbReference>
<accession>A0A9P7BIC6</accession>
<proteinExistence type="predicted"/>
<sequence length="89" mass="9017">MLQFSPTTLRAPMETNGPRWALAATWAVGSMTALGWMPGGRVGAMSNSAAILAKAVYGSLATSAAPGAASASSARSTTSEAWLSASWAR</sequence>
<evidence type="ECO:0000313" key="3">
    <source>
        <dbReference type="Proteomes" id="UP000716291"/>
    </source>
</evidence>
<keyword evidence="3" id="KW-1185">Reference proteome</keyword>
<protein>
    <submittedName>
        <fullName evidence="2">Uncharacterized protein</fullName>
    </submittedName>
</protein>
<feature type="compositionally biased region" description="Low complexity" evidence="1">
    <location>
        <begin position="66"/>
        <end position="81"/>
    </location>
</feature>
<dbReference type="Proteomes" id="UP000716291">
    <property type="component" value="Unassembled WGS sequence"/>
</dbReference>
<name>A0A9P7BIC6_RHIOR</name>
<dbReference type="AlphaFoldDB" id="A0A9P7BIC6"/>
<evidence type="ECO:0000313" key="2">
    <source>
        <dbReference type="EMBL" id="KAG1273194.1"/>
    </source>
</evidence>
<comment type="caution">
    <text evidence="2">The sequence shown here is derived from an EMBL/GenBank/DDBJ whole genome shotgun (WGS) entry which is preliminary data.</text>
</comment>
<evidence type="ECO:0000256" key="1">
    <source>
        <dbReference type="SAM" id="MobiDB-lite"/>
    </source>
</evidence>
<feature type="region of interest" description="Disordered" evidence="1">
    <location>
        <begin position="66"/>
        <end position="89"/>
    </location>
</feature>
<gene>
    <name evidence="2" type="ORF">G6F64_015395</name>
</gene>
<organism evidence="2 3">
    <name type="scientific">Rhizopus oryzae</name>
    <name type="common">Mucormycosis agent</name>
    <name type="synonym">Rhizopus arrhizus var. delemar</name>
    <dbReference type="NCBI Taxonomy" id="64495"/>
    <lineage>
        <taxon>Eukaryota</taxon>
        <taxon>Fungi</taxon>
        <taxon>Fungi incertae sedis</taxon>
        <taxon>Mucoromycota</taxon>
        <taxon>Mucoromycotina</taxon>
        <taxon>Mucoromycetes</taxon>
        <taxon>Mucorales</taxon>
        <taxon>Mucorineae</taxon>
        <taxon>Rhizopodaceae</taxon>
        <taxon>Rhizopus</taxon>
    </lineage>
</organism>